<evidence type="ECO:0000313" key="2">
    <source>
        <dbReference type="EMBL" id="MDP9829804.1"/>
    </source>
</evidence>
<evidence type="ECO:0000313" key="3">
    <source>
        <dbReference type="Proteomes" id="UP001235712"/>
    </source>
</evidence>
<keyword evidence="3" id="KW-1185">Reference proteome</keyword>
<dbReference type="Gene3D" id="3.30.300.30">
    <property type="match status" value="1"/>
</dbReference>
<dbReference type="GO" id="GO:0047475">
    <property type="term" value="F:phenylacetate-CoA ligase activity"/>
    <property type="evidence" value="ECO:0007669"/>
    <property type="project" value="UniProtKB-EC"/>
</dbReference>
<dbReference type="InterPro" id="IPR042099">
    <property type="entry name" value="ANL_N_sf"/>
</dbReference>
<gene>
    <name evidence="2" type="ORF">J2S57_005553</name>
</gene>
<accession>A0ABT9PAS9</accession>
<comment type="caution">
    <text evidence="2">The sequence shown here is derived from an EMBL/GenBank/DDBJ whole genome shotgun (WGS) entry which is preliminary data.</text>
</comment>
<dbReference type="InterPro" id="IPR028154">
    <property type="entry name" value="AMP-dep_Lig_C"/>
</dbReference>
<evidence type="ECO:0000259" key="1">
    <source>
        <dbReference type="Pfam" id="PF14535"/>
    </source>
</evidence>
<feature type="domain" description="AMP-dependent ligase C-terminal" evidence="1">
    <location>
        <begin position="352"/>
        <end position="445"/>
    </location>
</feature>
<protein>
    <submittedName>
        <fullName evidence="2">Phenylacetate-CoA ligase</fullName>
        <ecNumber evidence="2">6.2.1.30</ecNumber>
    </submittedName>
</protein>
<dbReference type="PANTHER" id="PTHR43845">
    <property type="entry name" value="BLR5969 PROTEIN"/>
    <property type="match status" value="1"/>
</dbReference>
<dbReference type="Gene3D" id="3.40.50.12780">
    <property type="entry name" value="N-terminal domain of ligase-like"/>
    <property type="match status" value="1"/>
</dbReference>
<reference evidence="2 3" key="1">
    <citation type="submission" date="2023-07" db="EMBL/GenBank/DDBJ databases">
        <title>Sequencing the genomes of 1000 actinobacteria strains.</title>
        <authorList>
            <person name="Klenk H.-P."/>
        </authorList>
    </citation>
    <scope>NUCLEOTIDE SEQUENCE [LARGE SCALE GENOMIC DNA]</scope>
    <source>
        <strain evidence="2 3">DSM 44388</strain>
    </source>
</reference>
<dbReference type="SUPFAM" id="SSF56801">
    <property type="entry name" value="Acetyl-CoA synthetase-like"/>
    <property type="match status" value="1"/>
</dbReference>
<dbReference type="Pfam" id="PF14535">
    <property type="entry name" value="AMP-binding_C_2"/>
    <property type="match status" value="1"/>
</dbReference>
<dbReference type="EC" id="6.2.1.30" evidence="2"/>
<dbReference type="InterPro" id="IPR045851">
    <property type="entry name" value="AMP-bd_C_sf"/>
</dbReference>
<dbReference type="RefSeq" id="WP_307248338.1">
    <property type="nucleotide sequence ID" value="NZ_JAUSQZ010000001.1"/>
</dbReference>
<dbReference type="Proteomes" id="UP001235712">
    <property type="component" value="Unassembled WGS sequence"/>
</dbReference>
<keyword evidence="2" id="KW-0436">Ligase</keyword>
<proteinExistence type="predicted"/>
<name>A0ABT9PAS9_9ACTN</name>
<dbReference type="PANTHER" id="PTHR43845:SF1">
    <property type="entry name" value="BLR5969 PROTEIN"/>
    <property type="match status" value="1"/>
</dbReference>
<sequence>MPTSTVQPSFWNPKTECMPREQLQALQLVKLRAVAEWAAARSPFYRRTFAAAGFEPSQLKTLDDLRRIPILTREEWMLSQNAHPPYGELPVAGPLSAIRVHTTSGTSGRTPLRALDSRKDWSWAAEMWAYALWGMGIRPHDVGYLAFGYGSFIGFWGLHNGLEKIGALTVPGGAQNTAARVRQIVDFGATVVATTPTYALRMAQEAENLGIDLPASAVTRLVLSGEPAGSIVETKALIERLWGAKAFDSAGMTEISTIFMFEPENQPGGCHIIEDHFVEEVIDPVSGEPVGYGERGERVCTSFGRSLIPLLRYRTADLVVRQPAAFANNGRTWDLYEGGIVGRADDMKLVRGTNVYPGAIEAIVRGHEGIEEFQIRIERRGLRDEVVLQVETHPGLDDAAWLELAGAMGARLAEAHEGLRFILERAGTGQLPRFELKAKRLSDLRPVAEHTSVRASA</sequence>
<organism evidence="2 3">
    <name type="scientific">Kineosporia succinea</name>
    <dbReference type="NCBI Taxonomy" id="84632"/>
    <lineage>
        <taxon>Bacteria</taxon>
        <taxon>Bacillati</taxon>
        <taxon>Actinomycetota</taxon>
        <taxon>Actinomycetes</taxon>
        <taxon>Kineosporiales</taxon>
        <taxon>Kineosporiaceae</taxon>
        <taxon>Kineosporia</taxon>
    </lineage>
</organism>
<dbReference type="EMBL" id="JAUSQZ010000001">
    <property type="protein sequence ID" value="MDP9829804.1"/>
    <property type="molecule type" value="Genomic_DNA"/>
</dbReference>